<feature type="compositionally biased region" description="Low complexity" evidence="4">
    <location>
        <begin position="71"/>
        <end position="81"/>
    </location>
</feature>
<dbReference type="SUPFAM" id="SSF144232">
    <property type="entry name" value="HIT/MYND zinc finger-like"/>
    <property type="match status" value="1"/>
</dbReference>
<evidence type="ECO:0000313" key="7">
    <source>
        <dbReference type="Proteomes" id="UP000601710"/>
    </source>
</evidence>
<dbReference type="InterPro" id="IPR007529">
    <property type="entry name" value="Znf_HIT"/>
</dbReference>
<evidence type="ECO:0000256" key="4">
    <source>
        <dbReference type="SAM" id="MobiDB-lite"/>
    </source>
</evidence>
<keyword evidence="3" id="KW-0862">Zinc</keyword>
<dbReference type="CDD" id="cd21437">
    <property type="entry name" value="zf-HIT_ZNHIT1_like"/>
    <property type="match status" value="1"/>
</dbReference>
<accession>A0A6J8F9N8</accession>
<protein>
    <submittedName>
        <fullName evidence="6">HIT_zinc_finger_containing_protein_putative/Pfam: PF04438</fullName>
    </submittedName>
</protein>
<dbReference type="Proteomes" id="UP000601710">
    <property type="component" value="Chromosome 11"/>
</dbReference>
<dbReference type="InterPro" id="IPR039723">
    <property type="entry name" value="Vps71/ZNHIT1"/>
</dbReference>
<feature type="domain" description="HIT-type" evidence="5">
    <location>
        <begin position="443"/>
        <end position="471"/>
    </location>
</feature>
<feature type="region of interest" description="Disordered" evidence="4">
    <location>
        <begin position="402"/>
        <end position="428"/>
    </location>
</feature>
<dbReference type="GO" id="GO:0008270">
    <property type="term" value="F:zinc ion binding"/>
    <property type="evidence" value="ECO:0007669"/>
    <property type="project" value="UniProtKB-KW"/>
</dbReference>
<feature type="region of interest" description="Disordered" evidence="4">
    <location>
        <begin position="134"/>
        <end position="193"/>
    </location>
</feature>
<dbReference type="PANTHER" id="PTHR13093">
    <property type="entry name" value="ZINC FINGER HIT DOMAIN CONTAINING PROTEIN 1"/>
    <property type="match status" value="1"/>
</dbReference>
<keyword evidence="1" id="KW-0479">Metal-binding</keyword>
<evidence type="ECO:0000256" key="2">
    <source>
        <dbReference type="ARBA" id="ARBA00022771"/>
    </source>
</evidence>
<sequence length="484" mass="51317">MSRACSGGRSAEQLERLARLSEDNAFVDVGATLKRIGGEDAWESTVGGDGTFDGPASSIIGLLSSSGGASTASGATAAAAGGKRGQARKGTRASEDALLNGSRIPLTASLQDQHKAYLESVRAAAKEWEEVICSSSGDDGSAADSADGDDKGVNRIGGVQTAERRGVGPKARRGGPKAKAFSAETLPPASLSSWGHPSEMVTVTSVRRSPADGAAVARKRPRGAQRACRDTADAEAERKVNSAAQSARPDPCSSLVAKLKAELRLVRQWERTMLEFPPQIVNGVLSPESRAPWAQASSTSRKTDAATVSSEAKYVDSDDDTEVLPHPLLQVYSLCPSYEALTAGPVHRRDVVRCATTEEGWGHKEKPRRSLLAPSPTPTEAATRTVHVAGFTFAVPEQVFGSRKRRSRRKENDSGHATGLANGGQVDFIDPGSEDAVQGEREHHLCSVCMLPASYRCLRCRTALFCSIDCHVLHDATRCLKFTV</sequence>
<proteinExistence type="predicted"/>
<dbReference type="EMBL" id="LR812631">
    <property type="protein sequence ID" value="CAC5428200.1"/>
    <property type="molecule type" value="Genomic_DNA"/>
</dbReference>
<reference evidence="6" key="1">
    <citation type="submission" date="2020-06" db="EMBL/GenBank/DDBJ databases">
        <authorList>
            <person name="Camacho E."/>
            <person name="Gonzalez-de la Fuente S."/>
            <person name="Rastrojo A."/>
            <person name="Peiro-Pastor R."/>
            <person name="Solana JC."/>
            <person name="Tabera L."/>
            <person name="Gamarro F."/>
            <person name="Carrasco-Ramiro F."/>
            <person name="Requena JM."/>
            <person name="Aguado B."/>
        </authorList>
    </citation>
    <scope>NUCLEOTIDE SEQUENCE</scope>
</reference>
<evidence type="ECO:0000259" key="5">
    <source>
        <dbReference type="Pfam" id="PF04438"/>
    </source>
</evidence>
<keyword evidence="2" id="KW-0863">Zinc-finger</keyword>
<dbReference type="Gene3D" id="6.10.140.2220">
    <property type="match status" value="1"/>
</dbReference>
<feature type="region of interest" description="Disordered" evidence="4">
    <location>
        <begin position="211"/>
        <end position="250"/>
    </location>
</feature>
<gene>
    <name evidence="6" type="ORF">LDHU3_11.1210</name>
</gene>
<feature type="compositionally biased region" description="Low complexity" evidence="4">
    <location>
        <begin position="134"/>
        <end position="145"/>
    </location>
</feature>
<dbReference type="VEuPathDB" id="TriTrypDB:LdBPK_110980.1"/>
<feature type="region of interest" description="Disordered" evidence="4">
    <location>
        <begin position="71"/>
        <end position="94"/>
    </location>
</feature>
<dbReference type="VEuPathDB" id="TriTrypDB:LdCL_110015600"/>
<name>A0A6J8F9N8_LEIDO</name>
<organism evidence="6 7">
    <name type="scientific">Leishmania donovani</name>
    <dbReference type="NCBI Taxonomy" id="5661"/>
    <lineage>
        <taxon>Eukaryota</taxon>
        <taxon>Discoba</taxon>
        <taxon>Euglenozoa</taxon>
        <taxon>Kinetoplastea</taxon>
        <taxon>Metakinetoplastina</taxon>
        <taxon>Trypanosomatida</taxon>
        <taxon>Trypanosomatidae</taxon>
        <taxon>Leishmaniinae</taxon>
        <taxon>Leishmania</taxon>
    </lineage>
</organism>
<dbReference type="AlphaFoldDB" id="A0A6J8F9N8"/>
<evidence type="ECO:0000256" key="1">
    <source>
        <dbReference type="ARBA" id="ARBA00022723"/>
    </source>
</evidence>
<dbReference type="Pfam" id="PF04438">
    <property type="entry name" value="zf-HIT"/>
    <property type="match status" value="1"/>
</dbReference>
<dbReference type="GO" id="GO:0005634">
    <property type="term" value="C:nucleus"/>
    <property type="evidence" value="ECO:0007669"/>
    <property type="project" value="UniProtKB-ARBA"/>
</dbReference>
<evidence type="ECO:0000256" key="3">
    <source>
        <dbReference type="ARBA" id="ARBA00022833"/>
    </source>
</evidence>
<feature type="compositionally biased region" description="Basic and acidic residues" evidence="4">
    <location>
        <begin position="227"/>
        <end position="240"/>
    </location>
</feature>
<evidence type="ECO:0000313" key="6">
    <source>
        <dbReference type="EMBL" id="CAC5428200.1"/>
    </source>
</evidence>
<dbReference type="GO" id="GO:0006338">
    <property type="term" value="P:chromatin remodeling"/>
    <property type="evidence" value="ECO:0007669"/>
    <property type="project" value="InterPro"/>
</dbReference>
<dbReference type="VEuPathDB" id="TriTrypDB:LDHU3_11.1210"/>